<dbReference type="AlphaFoldDB" id="A0A3L9Y0H0"/>
<dbReference type="RefSeq" id="WP_121898069.1">
    <property type="nucleotide sequence ID" value="NZ_RCNT01000005.1"/>
</dbReference>
<dbReference type="InterPro" id="IPR028978">
    <property type="entry name" value="Chorismate_lyase_/UTRA_dom_sf"/>
</dbReference>
<dbReference type="GO" id="GO:0045892">
    <property type="term" value="P:negative regulation of DNA-templated transcription"/>
    <property type="evidence" value="ECO:0007669"/>
    <property type="project" value="TreeGrafter"/>
</dbReference>
<reference evidence="5 6" key="1">
    <citation type="submission" date="2018-10" db="EMBL/GenBank/DDBJ databases">
        <authorList>
            <person name="Jung H.S."/>
            <person name="Jeon C.O."/>
        </authorList>
    </citation>
    <scope>NUCLEOTIDE SEQUENCE [LARGE SCALE GENOMIC DNA]</scope>
    <source>
        <strain evidence="5 6">MA-7-27</strain>
    </source>
</reference>
<dbReference type="GO" id="GO:0003677">
    <property type="term" value="F:DNA binding"/>
    <property type="evidence" value="ECO:0007669"/>
    <property type="project" value="UniProtKB-KW"/>
</dbReference>
<evidence type="ECO:0000256" key="1">
    <source>
        <dbReference type="ARBA" id="ARBA00023015"/>
    </source>
</evidence>
<name>A0A3L9Y0H0_9RHOB</name>
<accession>A0A3L9Y0H0</accession>
<dbReference type="Gene3D" id="1.10.10.10">
    <property type="entry name" value="Winged helix-like DNA-binding domain superfamily/Winged helix DNA-binding domain"/>
    <property type="match status" value="1"/>
</dbReference>
<dbReference type="InterPro" id="IPR050679">
    <property type="entry name" value="Bact_HTH_transcr_reg"/>
</dbReference>
<proteinExistence type="predicted"/>
<feature type="domain" description="HTH gntR-type" evidence="4">
    <location>
        <begin position="7"/>
        <end position="75"/>
    </location>
</feature>
<dbReference type="InterPro" id="IPR036390">
    <property type="entry name" value="WH_DNA-bd_sf"/>
</dbReference>
<keyword evidence="1" id="KW-0805">Transcription regulation</keyword>
<dbReference type="SMART" id="SM00866">
    <property type="entry name" value="UTRA"/>
    <property type="match status" value="1"/>
</dbReference>
<keyword evidence="3" id="KW-0804">Transcription</keyword>
<keyword evidence="6" id="KW-1185">Reference proteome</keyword>
<dbReference type="InterPro" id="IPR000524">
    <property type="entry name" value="Tscrpt_reg_HTH_GntR"/>
</dbReference>
<dbReference type="Gene3D" id="3.40.1410.10">
    <property type="entry name" value="Chorismate lyase-like"/>
    <property type="match status" value="1"/>
</dbReference>
<dbReference type="PANTHER" id="PTHR44846">
    <property type="entry name" value="MANNOSYL-D-GLYCERATE TRANSPORT/METABOLISM SYSTEM REPRESSOR MNGR-RELATED"/>
    <property type="match status" value="1"/>
</dbReference>
<evidence type="ECO:0000313" key="5">
    <source>
        <dbReference type="EMBL" id="RMA41962.1"/>
    </source>
</evidence>
<gene>
    <name evidence="5" type="ORF">D9R08_10825</name>
</gene>
<dbReference type="OrthoDB" id="9794015at2"/>
<dbReference type="PANTHER" id="PTHR44846:SF1">
    <property type="entry name" value="MANNOSYL-D-GLYCERATE TRANSPORT_METABOLISM SYSTEM REPRESSOR MNGR-RELATED"/>
    <property type="match status" value="1"/>
</dbReference>
<evidence type="ECO:0000256" key="2">
    <source>
        <dbReference type="ARBA" id="ARBA00023125"/>
    </source>
</evidence>
<dbReference type="EMBL" id="RCNT01000005">
    <property type="protein sequence ID" value="RMA41962.1"/>
    <property type="molecule type" value="Genomic_DNA"/>
</dbReference>
<evidence type="ECO:0000259" key="4">
    <source>
        <dbReference type="PROSITE" id="PS50949"/>
    </source>
</evidence>
<protein>
    <submittedName>
        <fullName evidence="5">GntR family transcriptional regulator</fullName>
    </submittedName>
</protein>
<dbReference type="PROSITE" id="PS50949">
    <property type="entry name" value="HTH_GNTR"/>
    <property type="match status" value="1"/>
</dbReference>
<dbReference type="Pfam" id="PF07702">
    <property type="entry name" value="UTRA"/>
    <property type="match status" value="1"/>
</dbReference>
<dbReference type="SUPFAM" id="SSF46785">
    <property type="entry name" value="Winged helix' DNA-binding domain"/>
    <property type="match status" value="1"/>
</dbReference>
<evidence type="ECO:0000256" key="3">
    <source>
        <dbReference type="ARBA" id="ARBA00023163"/>
    </source>
</evidence>
<dbReference type="Pfam" id="PF00392">
    <property type="entry name" value="GntR"/>
    <property type="match status" value="1"/>
</dbReference>
<comment type="caution">
    <text evidence="5">The sequence shown here is derived from an EMBL/GenBank/DDBJ whole genome shotgun (WGS) entry which is preliminary data.</text>
</comment>
<dbReference type="SMART" id="SM00345">
    <property type="entry name" value="HTH_GNTR"/>
    <property type="match status" value="1"/>
</dbReference>
<dbReference type="GO" id="GO:0003700">
    <property type="term" value="F:DNA-binding transcription factor activity"/>
    <property type="evidence" value="ECO:0007669"/>
    <property type="project" value="InterPro"/>
</dbReference>
<sequence>MTEPGALPAYLQISELLIRDIAAGRLADGQRLPPERRMAADHGVSVVTLRKALAELERRDLLERRQGSGNTIRAGQNARGLYALFRLELLNGGGLPTARLLDLRKMTKPDDIPDIGNVVDFGWRIRRLRFLNKLAVAVEEIWLDGRFTGDIRAGDLSQSLYLYYRDALRLSVLRADDRVGIAEAPDWVPDAFGLAAGATTGLVERRAWSQHNEPAEFSRTWFDPARARYVARIS</sequence>
<dbReference type="InterPro" id="IPR036388">
    <property type="entry name" value="WH-like_DNA-bd_sf"/>
</dbReference>
<evidence type="ECO:0000313" key="6">
    <source>
        <dbReference type="Proteomes" id="UP000281343"/>
    </source>
</evidence>
<dbReference type="CDD" id="cd07377">
    <property type="entry name" value="WHTH_GntR"/>
    <property type="match status" value="1"/>
</dbReference>
<dbReference type="InterPro" id="IPR011663">
    <property type="entry name" value="UTRA"/>
</dbReference>
<dbReference type="SUPFAM" id="SSF64288">
    <property type="entry name" value="Chorismate lyase-like"/>
    <property type="match status" value="1"/>
</dbReference>
<organism evidence="5 6">
    <name type="scientific">Rhodophyticola porphyridii</name>
    <dbReference type="NCBI Taxonomy" id="1852017"/>
    <lineage>
        <taxon>Bacteria</taxon>
        <taxon>Pseudomonadati</taxon>
        <taxon>Pseudomonadota</taxon>
        <taxon>Alphaproteobacteria</taxon>
        <taxon>Rhodobacterales</taxon>
        <taxon>Roseobacteraceae</taxon>
        <taxon>Rhodophyticola</taxon>
    </lineage>
</organism>
<keyword evidence="2" id="KW-0238">DNA-binding</keyword>
<dbReference type="Proteomes" id="UP000281343">
    <property type="component" value="Unassembled WGS sequence"/>
</dbReference>